<evidence type="ECO:0000313" key="4">
    <source>
        <dbReference type="Proteomes" id="UP001198602"/>
    </source>
</evidence>
<dbReference type="SUPFAM" id="SSF56601">
    <property type="entry name" value="beta-lactamase/transpeptidase-like"/>
    <property type="match status" value="1"/>
</dbReference>
<dbReference type="RefSeq" id="WP_225239165.1">
    <property type="nucleotide sequence ID" value="NZ_JAHYBX010000005.1"/>
</dbReference>
<organism evidence="3 4">
    <name type="scientific">Massilia hydrophila</name>
    <dbReference type="NCBI Taxonomy" id="3044279"/>
    <lineage>
        <taxon>Bacteria</taxon>
        <taxon>Pseudomonadati</taxon>
        <taxon>Pseudomonadota</taxon>
        <taxon>Betaproteobacteria</taxon>
        <taxon>Burkholderiales</taxon>
        <taxon>Oxalobacteraceae</taxon>
        <taxon>Telluria group</taxon>
        <taxon>Massilia</taxon>
    </lineage>
</organism>
<evidence type="ECO:0000259" key="2">
    <source>
        <dbReference type="Pfam" id="PF00144"/>
    </source>
</evidence>
<feature type="signal peptide" evidence="1">
    <location>
        <begin position="1"/>
        <end position="19"/>
    </location>
</feature>
<keyword evidence="1" id="KW-0732">Signal</keyword>
<dbReference type="InterPro" id="IPR012338">
    <property type="entry name" value="Beta-lactam/transpept-like"/>
</dbReference>
<dbReference type="PANTHER" id="PTHR46825:SF8">
    <property type="entry name" value="BETA-LACTAMASE-RELATED"/>
    <property type="match status" value="1"/>
</dbReference>
<keyword evidence="4" id="KW-1185">Reference proteome</keyword>
<accession>A0ABS7YBZ0</accession>
<reference evidence="3 4" key="1">
    <citation type="submission" date="2021-07" db="EMBL/GenBank/DDBJ databases">
        <title>Characterization of Violacein-producing bacteria and related species.</title>
        <authorList>
            <person name="Wilson H.S."/>
            <person name="De Leon M.E."/>
        </authorList>
    </citation>
    <scope>NUCLEOTIDE SEQUENCE [LARGE SCALE GENOMIC DNA]</scope>
    <source>
        <strain evidence="3 4">HSC-2F05</strain>
    </source>
</reference>
<dbReference type="EMBL" id="JAHYBX010000005">
    <property type="protein sequence ID" value="MCA1856903.1"/>
    <property type="molecule type" value="Genomic_DNA"/>
</dbReference>
<feature type="domain" description="Beta-lactamase-related" evidence="2">
    <location>
        <begin position="31"/>
        <end position="391"/>
    </location>
</feature>
<dbReference type="Pfam" id="PF00144">
    <property type="entry name" value="Beta-lactamase"/>
    <property type="match status" value="1"/>
</dbReference>
<dbReference type="Gene3D" id="3.40.710.10">
    <property type="entry name" value="DD-peptidase/beta-lactamase superfamily"/>
    <property type="match status" value="1"/>
</dbReference>
<dbReference type="Proteomes" id="UP001198602">
    <property type="component" value="Unassembled WGS sequence"/>
</dbReference>
<evidence type="ECO:0000256" key="1">
    <source>
        <dbReference type="SAM" id="SignalP"/>
    </source>
</evidence>
<gene>
    <name evidence="3" type="ORF">LE190_13340</name>
</gene>
<comment type="caution">
    <text evidence="3">The sequence shown here is derived from an EMBL/GenBank/DDBJ whole genome shotgun (WGS) entry which is preliminary data.</text>
</comment>
<evidence type="ECO:0000313" key="3">
    <source>
        <dbReference type="EMBL" id="MCA1856903.1"/>
    </source>
</evidence>
<name>A0ABS7YBZ0_9BURK</name>
<feature type="chain" id="PRO_5046072743" evidence="1">
    <location>
        <begin position="20"/>
        <end position="409"/>
    </location>
</feature>
<dbReference type="InterPro" id="IPR050491">
    <property type="entry name" value="AmpC-like"/>
</dbReference>
<dbReference type="InterPro" id="IPR001466">
    <property type="entry name" value="Beta-lactam-related"/>
</dbReference>
<protein>
    <submittedName>
        <fullName evidence="3">Beta-lactamase family protein</fullName>
    </submittedName>
</protein>
<sequence>MKRLFALLSLSMAALCAQAAPPAHAAHACVDARLANLQQASRLPGFAVAVVSDRDVLYQRGFGYADLQARRPYTVDTVQNVGSVSKTVIGVALVKAIELGYFGLDTEIDSILPFKVRHPHTGLPITVRHLVTHTSSILDDDEVYGHSYIVLPGSGQTSPLREQFARTFTVPGRADPGLGAFLKDYLAVGGRHYKPGNFAKPAPGSAYHYSNIGSALAAYLVELRSGERFDAFTRRTIFAPLQMRATSWRAEPAHAGRQALAYNRRHQPYPPYALITYPDGGLTTSAADLARFLMAMVKGYKGGEGVLSKAGFTLLFDPQFAPDALPAGSPAGEPNSGVFWRIRRNGQVGHTGSDPGVTAFMFIDPTSGTGRLLITNTEFSGPGEEDDPKLVRRFREVWQTLGQVRGEVR</sequence>
<dbReference type="PANTHER" id="PTHR46825">
    <property type="entry name" value="D-ALANYL-D-ALANINE-CARBOXYPEPTIDASE/ENDOPEPTIDASE AMPH"/>
    <property type="match status" value="1"/>
</dbReference>
<proteinExistence type="predicted"/>